<sequence>MSDTTSKLRDRTLKKQHTDSLSRGDYFSEKAGSGSSDTLAELDKRLKSGGKYREHLADDNSYADTPREGTPLVDNQTIEETTARRRVSDAKRRSEVVDEKTVHRDDEGRKKRVKRRYRFKNLSNSHQISILDSQSSKQSTFFGFYTVFWLTMALVVCRTFVSNYVRYHQLFGTNIFRQLQRDLITIALTDGVMYSSMYVSVLLQFAIKHGYIKWSRSGWILQNVWQTVFLFFFMWLSEHMQFPWIGRVFLILHSLVMLMKQHSYAFYNGHLWKIRNELITSKKLLEHIENKDHFEEQEKVEKLREQIHFCQEELDLQSTKTPFPENITFKNFFMYSMFPTVVYQIEYPRTDRIRWSYVFEKAAAVFGVFFLMIMVAENYLYPLTMRGLELSDAPLQERIEAYPYLLLDFTLPLFVMYLLVFYIIWHAILNGIAELTRFGDREFYGQWWNSVTWDQFAKEWNTPVHRFLLRHVYHSSISAFQVSKPTATLITFLLSSLVHELVMFSIFKKVRWYCIFFQMNQIPLIALSRLKIFRDKEVLGNVMFWFGMITGPSVMTALYLLF</sequence>
<dbReference type="Pfam" id="PF03062">
    <property type="entry name" value="MBOAT"/>
    <property type="match status" value="1"/>
</dbReference>
<evidence type="ECO:0000256" key="12">
    <source>
        <dbReference type="SAM" id="Coils"/>
    </source>
</evidence>
<keyword evidence="6 14" id="KW-1133">Transmembrane helix</keyword>
<keyword evidence="4 14" id="KW-0812">Transmembrane</keyword>
<name>A0A642V928_9ASCO</name>
<feature type="transmembrane region" description="Helical" evidence="14">
    <location>
        <begin position="183"/>
        <end position="207"/>
    </location>
</feature>
<accession>A0A642V928</accession>
<proteinExistence type="inferred from homology"/>
<comment type="similarity">
    <text evidence="2 10">Belongs to the membrane-bound acyltransferase family. Sterol o-acyltransferase subfamily.</text>
</comment>
<evidence type="ECO:0000256" key="9">
    <source>
        <dbReference type="ARBA" id="ARBA00023568"/>
    </source>
</evidence>
<comment type="subcellular location">
    <subcellularLocation>
        <location evidence="1 10">Endoplasmic reticulum membrane</location>
        <topology evidence="1 10">Multi-pass membrane protein</topology>
    </subcellularLocation>
</comment>
<dbReference type="Proteomes" id="UP000761534">
    <property type="component" value="Unassembled WGS sequence"/>
</dbReference>
<dbReference type="GO" id="GO:0034737">
    <property type="term" value="F:ergosterol O-acyltransferase activity"/>
    <property type="evidence" value="ECO:0007669"/>
    <property type="project" value="TreeGrafter"/>
</dbReference>
<feature type="active site" evidence="11">
    <location>
        <position position="499"/>
    </location>
</feature>
<keyword evidence="8 10" id="KW-0012">Acyltransferase</keyword>
<organism evidence="15 16">
    <name type="scientific">Trichomonascus ciferrii</name>
    <dbReference type="NCBI Taxonomy" id="44093"/>
    <lineage>
        <taxon>Eukaryota</taxon>
        <taxon>Fungi</taxon>
        <taxon>Dikarya</taxon>
        <taxon>Ascomycota</taxon>
        <taxon>Saccharomycotina</taxon>
        <taxon>Dipodascomycetes</taxon>
        <taxon>Dipodascales</taxon>
        <taxon>Trichomonascaceae</taxon>
        <taxon>Trichomonascus</taxon>
        <taxon>Trichomonascus ciferrii complex</taxon>
    </lineage>
</organism>
<keyword evidence="3 10" id="KW-0808">Transferase</keyword>
<gene>
    <name evidence="15" type="ORF">TRICI_003407</name>
</gene>
<reference evidence="15" key="1">
    <citation type="journal article" date="2019" name="G3 (Bethesda)">
        <title>Genome Assemblies of Two Rare Opportunistic Yeast Pathogens: Diutina rugosa (syn. Candida rugosa) and Trichomonascus ciferrii (syn. Candida ciferrii).</title>
        <authorList>
            <person name="Mixao V."/>
            <person name="Saus E."/>
            <person name="Hansen A.P."/>
            <person name="Lass-Florl C."/>
            <person name="Gabaldon T."/>
        </authorList>
    </citation>
    <scope>NUCLEOTIDE SEQUENCE</scope>
    <source>
        <strain evidence="15">CBS 4856</strain>
    </source>
</reference>
<evidence type="ECO:0000256" key="6">
    <source>
        <dbReference type="ARBA" id="ARBA00022989"/>
    </source>
</evidence>
<comment type="function">
    <text evidence="9">Sterol O-acyltransferase that catalyzes the formation of stery esters.</text>
</comment>
<keyword evidence="5 10" id="KW-0256">Endoplasmic reticulum</keyword>
<keyword evidence="7 10" id="KW-0472">Membrane</keyword>
<dbReference type="PANTHER" id="PTHR10408:SF23">
    <property type="entry name" value="STEROL O-ACYLTRANSFERASE 1-RELATED"/>
    <property type="match status" value="1"/>
</dbReference>
<dbReference type="PANTHER" id="PTHR10408">
    <property type="entry name" value="STEROL O-ACYLTRANSFERASE"/>
    <property type="match status" value="1"/>
</dbReference>
<dbReference type="GO" id="GO:0008204">
    <property type="term" value="P:ergosterol metabolic process"/>
    <property type="evidence" value="ECO:0007669"/>
    <property type="project" value="TreeGrafter"/>
</dbReference>
<evidence type="ECO:0000313" key="15">
    <source>
        <dbReference type="EMBL" id="KAA8912689.1"/>
    </source>
</evidence>
<feature type="transmembrane region" description="Helical" evidence="14">
    <location>
        <begin position="542"/>
        <end position="561"/>
    </location>
</feature>
<dbReference type="GO" id="GO:0005789">
    <property type="term" value="C:endoplasmic reticulum membrane"/>
    <property type="evidence" value="ECO:0007669"/>
    <property type="project" value="UniProtKB-SubCell"/>
</dbReference>
<evidence type="ECO:0000256" key="8">
    <source>
        <dbReference type="ARBA" id="ARBA00023315"/>
    </source>
</evidence>
<feature type="transmembrane region" description="Helical" evidence="14">
    <location>
        <begin position="362"/>
        <end position="381"/>
    </location>
</feature>
<dbReference type="InterPro" id="IPR014371">
    <property type="entry name" value="Oat_ACAT_DAG_ARE"/>
</dbReference>
<dbReference type="EMBL" id="SWFS01000248">
    <property type="protein sequence ID" value="KAA8912689.1"/>
    <property type="molecule type" value="Genomic_DNA"/>
</dbReference>
<feature type="transmembrane region" description="Helical" evidence="14">
    <location>
        <begin position="141"/>
        <end position="161"/>
    </location>
</feature>
<dbReference type="PIRSF" id="PIRSF000439">
    <property type="entry name" value="Oat_ACAT_DAG_ARE"/>
    <property type="match status" value="1"/>
</dbReference>
<feature type="transmembrane region" description="Helical" evidence="14">
    <location>
        <begin position="401"/>
        <end position="425"/>
    </location>
</feature>
<keyword evidence="16" id="KW-1185">Reference proteome</keyword>
<evidence type="ECO:0000256" key="3">
    <source>
        <dbReference type="ARBA" id="ARBA00022679"/>
    </source>
</evidence>
<evidence type="ECO:0000256" key="10">
    <source>
        <dbReference type="PIRNR" id="PIRNR000439"/>
    </source>
</evidence>
<evidence type="ECO:0000256" key="2">
    <source>
        <dbReference type="ARBA" id="ARBA00009010"/>
    </source>
</evidence>
<evidence type="ECO:0000256" key="1">
    <source>
        <dbReference type="ARBA" id="ARBA00004477"/>
    </source>
</evidence>
<keyword evidence="12" id="KW-0175">Coiled coil</keyword>
<evidence type="ECO:0000256" key="4">
    <source>
        <dbReference type="ARBA" id="ARBA00022692"/>
    </source>
</evidence>
<evidence type="ECO:0000256" key="7">
    <source>
        <dbReference type="ARBA" id="ARBA00023136"/>
    </source>
</evidence>
<evidence type="ECO:0000313" key="16">
    <source>
        <dbReference type="Proteomes" id="UP000761534"/>
    </source>
</evidence>
<protein>
    <recommendedName>
        <fullName evidence="10">O-acyltransferase</fullName>
    </recommendedName>
</protein>
<evidence type="ECO:0000256" key="13">
    <source>
        <dbReference type="SAM" id="MobiDB-lite"/>
    </source>
</evidence>
<evidence type="ECO:0000256" key="5">
    <source>
        <dbReference type="ARBA" id="ARBA00022824"/>
    </source>
</evidence>
<feature type="coiled-coil region" evidence="12">
    <location>
        <begin position="293"/>
        <end position="320"/>
    </location>
</feature>
<dbReference type="InterPro" id="IPR004299">
    <property type="entry name" value="MBOAT_fam"/>
</dbReference>
<dbReference type="VEuPathDB" id="FungiDB:TRICI_003407"/>
<feature type="compositionally biased region" description="Basic and acidic residues" evidence="13">
    <location>
        <begin position="41"/>
        <end position="58"/>
    </location>
</feature>
<dbReference type="AlphaFoldDB" id="A0A642V928"/>
<comment type="caution">
    <text evidence="15">The sequence shown here is derived from an EMBL/GenBank/DDBJ whole genome shotgun (WGS) entry which is preliminary data.</text>
</comment>
<feature type="transmembrane region" description="Helical" evidence="14">
    <location>
        <begin position="219"/>
        <end position="236"/>
    </location>
</feature>
<evidence type="ECO:0000256" key="11">
    <source>
        <dbReference type="PIRSR" id="PIRSR000439-1"/>
    </source>
</evidence>
<evidence type="ECO:0000256" key="14">
    <source>
        <dbReference type="SAM" id="Phobius"/>
    </source>
</evidence>
<dbReference type="OrthoDB" id="10039049at2759"/>
<feature type="compositionally biased region" description="Basic and acidic residues" evidence="13">
    <location>
        <begin position="1"/>
        <end position="28"/>
    </location>
</feature>
<feature type="region of interest" description="Disordered" evidence="13">
    <location>
        <begin position="1"/>
        <end position="72"/>
    </location>
</feature>